<keyword evidence="2" id="KW-0812">Transmembrane</keyword>
<sequence length="88" mass="10267">MDGSLGHFKATLQRKKEKAEKKGNRSANHSSNPGEKVEYNFPKLSKEELEKVKEKIRRDSRRRKKKEIIVFIIILILCSISMYIVFSS</sequence>
<protein>
    <submittedName>
        <fullName evidence="3">Uncharacterized protein</fullName>
    </submittedName>
</protein>
<keyword evidence="4" id="KW-1185">Reference proteome</keyword>
<keyword evidence="2" id="KW-1133">Transmembrane helix</keyword>
<evidence type="ECO:0000313" key="4">
    <source>
        <dbReference type="Proteomes" id="UP001139226"/>
    </source>
</evidence>
<feature type="region of interest" description="Disordered" evidence="1">
    <location>
        <begin position="1"/>
        <end position="38"/>
    </location>
</feature>
<feature type="transmembrane region" description="Helical" evidence="2">
    <location>
        <begin position="68"/>
        <end position="86"/>
    </location>
</feature>
<evidence type="ECO:0000256" key="1">
    <source>
        <dbReference type="SAM" id="MobiDB-lite"/>
    </source>
</evidence>
<dbReference type="EMBL" id="JAKVTV010000010">
    <property type="protein sequence ID" value="MCH4824626.1"/>
    <property type="molecule type" value="Genomic_DNA"/>
</dbReference>
<reference evidence="3" key="1">
    <citation type="submission" date="2022-03" db="EMBL/GenBank/DDBJ databases">
        <title>Gramella crocea sp. nov., isolated from activated sludge of a seafood processing plant.</title>
        <authorList>
            <person name="Zhang X."/>
        </authorList>
    </citation>
    <scope>NUCLEOTIDE SEQUENCE</scope>
    <source>
        <strain evidence="3">YJ019</strain>
    </source>
</reference>
<dbReference type="Proteomes" id="UP001139226">
    <property type="component" value="Unassembled WGS sequence"/>
</dbReference>
<dbReference type="AlphaFoldDB" id="A0A9X1V5U2"/>
<proteinExistence type="predicted"/>
<dbReference type="RefSeq" id="WP_240714791.1">
    <property type="nucleotide sequence ID" value="NZ_JAKVTV010000010.1"/>
</dbReference>
<keyword evidence="2" id="KW-0472">Membrane</keyword>
<gene>
    <name evidence="3" type="ORF">ML462_15740</name>
</gene>
<name>A0A9X1V5U2_9FLAO</name>
<evidence type="ECO:0000313" key="3">
    <source>
        <dbReference type="EMBL" id="MCH4824626.1"/>
    </source>
</evidence>
<accession>A0A9X1V5U2</accession>
<evidence type="ECO:0000256" key="2">
    <source>
        <dbReference type="SAM" id="Phobius"/>
    </source>
</evidence>
<comment type="caution">
    <text evidence="3">The sequence shown here is derived from an EMBL/GenBank/DDBJ whole genome shotgun (WGS) entry which is preliminary data.</text>
</comment>
<organism evidence="3 4">
    <name type="scientific">Christiangramia lutea</name>
    <dbReference type="NCBI Taxonomy" id="1607951"/>
    <lineage>
        <taxon>Bacteria</taxon>
        <taxon>Pseudomonadati</taxon>
        <taxon>Bacteroidota</taxon>
        <taxon>Flavobacteriia</taxon>
        <taxon>Flavobacteriales</taxon>
        <taxon>Flavobacteriaceae</taxon>
        <taxon>Christiangramia</taxon>
    </lineage>
</organism>